<protein>
    <submittedName>
        <fullName evidence="2">YesL family protein</fullName>
    </submittedName>
</protein>
<feature type="transmembrane region" description="Helical" evidence="1">
    <location>
        <begin position="81"/>
        <end position="102"/>
    </location>
</feature>
<evidence type="ECO:0000313" key="3">
    <source>
        <dbReference type="Proteomes" id="UP000812844"/>
    </source>
</evidence>
<keyword evidence="1" id="KW-1133">Transmembrane helix</keyword>
<feature type="transmembrane region" description="Helical" evidence="1">
    <location>
        <begin position="178"/>
        <end position="199"/>
    </location>
</feature>
<keyword evidence="1" id="KW-0472">Membrane</keyword>
<keyword evidence="3" id="KW-1185">Reference proteome</keyword>
<feature type="transmembrane region" description="Helical" evidence="1">
    <location>
        <begin position="108"/>
        <end position="132"/>
    </location>
</feature>
<reference evidence="2 3" key="1">
    <citation type="submission" date="2021-05" db="EMBL/GenBank/DDBJ databases">
        <title>Phylogenetic classification of ten novel species belonging to the genus Bifidobacterium comprising B. colchicus sp. nov., B. abeli sp. nov., B. bicoloris sp. nov., B. guerezis sp. nov., B. rosaliae sp. nov., B. santillanensis sp. nov., B. argentati sp. nov., B. amazzoni sp. nov., B. pluviali sp. nov., and B. pinnaculum sp. nov.</title>
        <authorList>
            <person name="Lugli G.A."/>
            <person name="Ruiz Garcia L."/>
            <person name="Margolles A."/>
            <person name="Ventura M."/>
        </authorList>
    </citation>
    <scope>NUCLEOTIDE SEQUENCE [LARGE SCALE GENOMIC DNA]</scope>
    <source>
        <strain evidence="2 3">6T3</strain>
    </source>
</reference>
<dbReference type="EMBL" id="JAHBBD010000006">
    <property type="protein sequence ID" value="MBW3082534.1"/>
    <property type="molecule type" value="Genomic_DNA"/>
</dbReference>
<dbReference type="InterPro" id="IPR006938">
    <property type="entry name" value="DUF624"/>
</dbReference>
<proteinExistence type="predicted"/>
<comment type="caution">
    <text evidence="2">The sequence shown here is derived from an EMBL/GenBank/DDBJ whole genome shotgun (WGS) entry which is preliminary data.</text>
</comment>
<gene>
    <name evidence="2" type="ORF">KIH73_03925</name>
</gene>
<evidence type="ECO:0000256" key="1">
    <source>
        <dbReference type="SAM" id="Phobius"/>
    </source>
</evidence>
<keyword evidence="1" id="KW-0812">Transmembrane</keyword>
<sequence>MSRFYKVFDSENAFFRIMGVVFDLIELNLLTLLCCIPVVTAGASFTAMHNTLWHMVRGEAGYVHTHFFAAFKRNFKQATPVWLVCLAVIVVMAGDVMVLGRLDGALHAALLIVLVIVGILAVSVAQYYFVFLSRYDDPIKVHLRNAVMAAIGFFPRTAGMLVVLVAFGVLYAMLFVYIVPFLLLLGITLPQYCCALLYCPIFSRLEEGAEQ</sequence>
<organism evidence="2 3">
    <name type="scientific">Bifidobacterium phasiani</name>
    <dbReference type="NCBI Taxonomy" id="2834431"/>
    <lineage>
        <taxon>Bacteria</taxon>
        <taxon>Bacillati</taxon>
        <taxon>Actinomycetota</taxon>
        <taxon>Actinomycetes</taxon>
        <taxon>Bifidobacteriales</taxon>
        <taxon>Bifidobacteriaceae</taxon>
        <taxon>Bifidobacterium</taxon>
    </lineage>
</organism>
<dbReference type="Proteomes" id="UP000812844">
    <property type="component" value="Unassembled WGS sequence"/>
</dbReference>
<evidence type="ECO:0000313" key="2">
    <source>
        <dbReference type="EMBL" id="MBW3082534.1"/>
    </source>
</evidence>
<name>A0ABS6W7Q9_9BIFI</name>
<accession>A0ABS6W7Q9</accession>
<feature type="transmembrane region" description="Helical" evidence="1">
    <location>
        <begin position="27"/>
        <end position="47"/>
    </location>
</feature>
<dbReference type="Pfam" id="PF04854">
    <property type="entry name" value="DUF624"/>
    <property type="match status" value="1"/>
</dbReference>
<feature type="transmembrane region" description="Helical" evidence="1">
    <location>
        <begin position="153"/>
        <end position="172"/>
    </location>
</feature>